<evidence type="ECO:0000256" key="10">
    <source>
        <dbReference type="RuleBase" id="RU363066"/>
    </source>
</evidence>
<organism evidence="11 12">
    <name type="scientific">Thermocrispum agreste</name>
    <dbReference type="NCBI Taxonomy" id="37925"/>
    <lineage>
        <taxon>Bacteria</taxon>
        <taxon>Bacillati</taxon>
        <taxon>Actinomycetota</taxon>
        <taxon>Actinomycetes</taxon>
        <taxon>Pseudonocardiales</taxon>
        <taxon>Pseudonocardiaceae</taxon>
        <taxon>Thermocrispum</taxon>
    </lineage>
</organism>
<dbReference type="CDD" id="cd02021">
    <property type="entry name" value="GntK"/>
    <property type="match status" value="1"/>
</dbReference>
<evidence type="ECO:0000256" key="6">
    <source>
        <dbReference type="ARBA" id="ARBA00022777"/>
    </source>
</evidence>
<dbReference type="PANTHER" id="PTHR43442">
    <property type="entry name" value="GLUCONOKINASE-RELATED"/>
    <property type="match status" value="1"/>
</dbReference>
<dbReference type="AlphaFoldDB" id="A0ABD6FJG5"/>
<evidence type="ECO:0000256" key="2">
    <source>
        <dbReference type="ARBA" id="ARBA00008420"/>
    </source>
</evidence>
<comment type="caution">
    <text evidence="11">The sequence shown here is derived from an EMBL/GenBank/DDBJ whole genome shotgun (WGS) entry which is preliminary data.</text>
</comment>
<evidence type="ECO:0000256" key="7">
    <source>
        <dbReference type="ARBA" id="ARBA00022840"/>
    </source>
</evidence>
<evidence type="ECO:0000256" key="1">
    <source>
        <dbReference type="ARBA" id="ARBA00004761"/>
    </source>
</evidence>
<dbReference type="NCBIfam" id="TIGR01313">
    <property type="entry name" value="therm_gnt_kin"/>
    <property type="match status" value="1"/>
</dbReference>
<evidence type="ECO:0000256" key="8">
    <source>
        <dbReference type="ARBA" id="ARBA00023064"/>
    </source>
</evidence>
<dbReference type="InterPro" id="IPR031322">
    <property type="entry name" value="Shikimate/glucono_kinase"/>
</dbReference>
<dbReference type="EC" id="2.7.1.12" evidence="3 10"/>
<evidence type="ECO:0000313" key="11">
    <source>
        <dbReference type="EMBL" id="MFO7193476.1"/>
    </source>
</evidence>
<dbReference type="EMBL" id="QGUI02000219">
    <property type="protein sequence ID" value="MFO7193476.1"/>
    <property type="molecule type" value="Genomic_DNA"/>
</dbReference>
<accession>A0ABD6FJG5</accession>
<dbReference type="InterPro" id="IPR027417">
    <property type="entry name" value="P-loop_NTPase"/>
</dbReference>
<keyword evidence="6 10" id="KW-0418">Kinase</keyword>
<evidence type="ECO:0000313" key="12">
    <source>
        <dbReference type="Proteomes" id="UP000249324"/>
    </source>
</evidence>
<comment type="similarity">
    <text evidence="2 10">Belongs to the gluconokinase GntK/GntV family.</text>
</comment>
<dbReference type="Proteomes" id="UP000249324">
    <property type="component" value="Unassembled WGS sequence"/>
</dbReference>
<keyword evidence="4 10" id="KW-0808">Transferase</keyword>
<dbReference type="FunFam" id="3.40.50.300:FF:000522">
    <property type="entry name" value="Gluconokinase"/>
    <property type="match status" value="1"/>
</dbReference>
<comment type="pathway">
    <text evidence="1">Carbohydrate acid metabolism.</text>
</comment>
<dbReference type="GO" id="GO:0019521">
    <property type="term" value="P:D-gluconate metabolic process"/>
    <property type="evidence" value="ECO:0007669"/>
    <property type="project" value="UniProtKB-KW"/>
</dbReference>
<dbReference type="PANTHER" id="PTHR43442:SF3">
    <property type="entry name" value="GLUCONOKINASE-RELATED"/>
    <property type="match status" value="1"/>
</dbReference>
<gene>
    <name evidence="11" type="ORF">DIU77_014645</name>
</gene>
<keyword evidence="5 10" id="KW-0547">Nucleotide-binding</keyword>
<protein>
    <recommendedName>
        <fullName evidence="3 10">Gluconokinase</fullName>
        <ecNumber evidence="3 10">2.7.1.12</ecNumber>
    </recommendedName>
</protein>
<keyword evidence="7 10" id="KW-0067">ATP-binding</keyword>
<name>A0ABD6FJG5_9PSEU</name>
<dbReference type="SUPFAM" id="SSF52540">
    <property type="entry name" value="P-loop containing nucleoside triphosphate hydrolases"/>
    <property type="match status" value="1"/>
</dbReference>
<reference evidence="11 12" key="1">
    <citation type="journal article" date="2021" name="BMC Genomics">
        <title>Genome-resolved metagenome and metatranscriptome analyses of thermophilic composting reveal key bacterial players and their metabolic interactions.</title>
        <authorList>
            <person name="Braga L.P.P."/>
            <person name="Pereira R.V."/>
            <person name="Martins L.F."/>
            <person name="Moura L.M.S."/>
            <person name="Sanchez F.B."/>
            <person name="Patane J.S.L."/>
            <person name="da Silva A.M."/>
            <person name="Setubal J.C."/>
        </authorList>
    </citation>
    <scope>NUCLEOTIDE SEQUENCE [LARGE SCALE GENOMIC DNA]</scope>
    <source>
        <strain evidence="11">ZC4RG45</strain>
    </source>
</reference>
<proteinExistence type="inferred from homology"/>
<dbReference type="GO" id="GO:0005524">
    <property type="term" value="F:ATP binding"/>
    <property type="evidence" value="ECO:0007669"/>
    <property type="project" value="UniProtKB-KW"/>
</dbReference>
<evidence type="ECO:0000256" key="3">
    <source>
        <dbReference type="ARBA" id="ARBA00012054"/>
    </source>
</evidence>
<dbReference type="InterPro" id="IPR006001">
    <property type="entry name" value="Therm_gnt_kin"/>
</dbReference>
<keyword evidence="8" id="KW-0311">Gluconate utilization</keyword>
<dbReference type="Gene3D" id="3.40.50.300">
    <property type="entry name" value="P-loop containing nucleotide triphosphate hydrolases"/>
    <property type="match status" value="1"/>
</dbReference>
<sequence>MPSRSAPVVVIMGITGSGKSTVGRALADRLAVPFADGDDFHSPQAKARMAGGTPLTDSDRMPWLHRIGAWLARHEAGAVVACSALRRAYRDVLRDSSPTTVFVHLVGDIEIARERVRRRTNHFMPAELVDSQQATLEPLAADEAGITLRFDLPVDDIVDRVSAWLAMQRA</sequence>
<evidence type="ECO:0000256" key="4">
    <source>
        <dbReference type="ARBA" id="ARBA00022679"/>
    </source>
</evidence>
<evidence type="ECO:0000256" key="9">
    <source>
        <dbReference type="ARBA" id="ARBA00048090"/>
    </source>
</evidence>
<evidence type="ECO:0000256" key="5">
    <source>
        <dbReference type="ARBA" id="ARBA00022741"/>
    </source>
</evidence>
<dbReference type="GO" id="GO:0046316">
    <property type="term" value="F:gluconokinase activity"/>
    <property type="evidence" value="ECO:0007669"/>
    <property type="project" value="UniProtKB-EC"/>
</dbReference>
<dbReference type="Pfam" id="PF01202">
    <property type="entry name" value="SKI"/>
    <property type="match status" value="1"/>
</dbReference>
<comment type="catalytic activity">
    <reaction evidence="9 10">
        <text>D-gluconate + ATP = 6-phospho-D-gluconate + ADP + H(+)</text>
        <dbReference type="Rhea" id="RHEA:19433"/>
        <dbReference type="ChEBI" id="CHEBI:15378"/>
        <dbReference type="ChEBI" id="CHEBI:18391"/>
        <dbReference type="ChEBI" id="CHEBI:30616"/>
        <dbReference type="ChEBI" id="CHEBI:58759"/>
        <dbReference type="ChEBI" id="CHEBI:456216"/>
        <dbReference type="EC" id="2.7.1.12"/>
    </reaction>
</comment>